<evidence type="ECO:0000256" key="5">
    <source>
        <dbReference type="ARBA" id="ARBA00022679"/>
    </source>
</evidence>
<dbReference type="GO" id="GO:0005739">
    <property type="term" value="C:mitochondrion"/>
    <property type="evidence" value="ECO:0007669"/>
    <property type="project" value="UniProtKB-SubCell"/>
</dbReference>
<evidence type="ECO:0000256" key="9">
    <source>
        <dbReference type="ARBA" id="ARBA00052555"/>
    </source>
</evidence>
<evidence type="ECO:0000256" key="10">
    <source>
        <dbReference type="ARBA" id="ARBA00057846"/>
    </source>
</evidence>
<dbReference type="PANTHER" id="PTHR11138">
    <property type="entry name" value="METHIONYL-TRNA FORMYLTRANSFERASE"/>
    <property type="match status" value="1"/>
</dbReference>
<dbReference type="InterPro" id="IPR036477">
    <property type="entry name" value="Formyl_transf_N_sf"/>
</dbReference>
<sequence>MSPFLSKCLSLTGMQTRRRYCLTQSKSQPWKILFLGTDDFSLPHLQAVHNRYERFDVTYILIIEALTFSCAVGKYAMQAGIQGHVWPYVPQPGAFDVGVVASFGHLLPAELINAFPHGILNVHPSLLPKFRGSAPINHTILSGDSVTGVSIMQIAAHRFDVGPLLLQEKCNIEEGISATELRSQLSSLGSKMLLHALSDLHNLEKEAKVQSEVGVSKAPKIKLKHARVNWERQTPRDIDRQYRAVGTVHTLQSEWQGQVVKMDDMVPLKEFQPIEKGLPSNDVPCGTPLFHIASESLCIKCRDGWVAFRQIVFKKQMSAKDFSNGYISSDRNHGETFQSHENGLRNYFENNTIAEREC</sequence>
<evidence type="ECO:0000259" key="11">
    <source>
        <dbReference type="Pfam" id="PF00551"/>
    </source>
</evidence>
<dbReference type="SUPFAM" id="SSF50486">
    <property type="entry name" value="FMT C-terminal domain-like"/>
    <property type="match status" value="1"/>
</dbReference>
<keyword evidence="15" id="KW-1185">Reference proteome</keyword>
<dbReference type="STRING" id="283909.R7VA75"/>
<evidence type="ECO:0000256" key="2">
    <source>
        <dbReference type="ARBA" id="ARBA00010699"/>
    </source>
</evidence>
<dbReference type="EC" id="2.1.2.9" evidence="3"/>
<dbReference type="FunCoup" id="R7VA75">
    <property type="interactions" value="645"/>
</dbReference>
<dbReference type="OrthoDB" id="10268103at2759"/>
<reference evidence="15" key="1">
    <citation type="submission" date="2012-12" db="EMBL/GenBank/DDBJ databases">
        <authorList>
            <person name="Hellsten U."/>
            <person name="Grimwood J."/>
            <person name="Chapman J.A."/>
            <person name="Shapiro H."/>
            <person name="Aerts A."/>
            <person name="Otillar R.P."/>
            <person name="Terry A.Y."/>
            <person name="Boore J.L."/>
            <person name="Simakov O."/>
            <person name="Marletaz F."/>
            <person name="Cho S.-J."/>
            <person name="Edsinger-Gonzales E."/>
            <person name="Havlak P."/>
            <person name="Kuo D.-H."/>
            <person name="Larsson T."/>
            <person name="Lv J."/>
            <person name="Arendt D."/>
            <person name="Savage R."/>
            <person name="Osoegawa K."/>
            <person name="de Jong P."/>
            <person name="Lindberg D.R."/>
            <person name="Seaver E.C."/>
            <person name="Weisblat D.A."/>
            <person name="Putnam N.H."/>
            <person name="Grigoriev I.V."/>
            <person name="Rokhsar D.S."/>
        </authorList>
    </citation>
    <scope>NUCLEOTIDE SEQUENCE</scope>
    <source>
        <strain evidence="15">I ESC-2004</strain>
    </source>
</reference>
<evidence type="ECO:0000256" key="4">
    <source>
        <dbReference type="ARBA" id="ARBA00014185"/>
    </source>
</evidence>
<feature type="domain" description="Formyl transferase C-terminal" evidence="12">
    <location>
        <begin position="220"/>
        <end position="326"/>
    </location>
</feature>
<dbReference type="FunFam" id="3.40.50.12230:FF:000003">
    <property type="entry name" value="methionyl-tRNA formyltransferase, mitochondrial"/>
    <property type="match status" value="1"/>
</dbReference>
<dbReference type="Gene3D" id="3.40.50.12230">
    <property type="match status" value="1"/>
</dbReference>
<name>R7VA75_CAPTE</name>
<dbReference type="Proteomes" id="UP000014760">
    <property type="component" value="Unassembled WGS sequence"/>
</dbReference>
<dbReference type="InterPro" id="IPR005793">
    <property type="entry name" value="Formyl_trans_C"/>
</dbReference>
<evidence type="ECO:0000256" key="1">
    <source>
        <dbReference type="ARBA" id="ARBA00004173"/>
    </source>
</evidence>
<accession>R7VA75</accession>
<dbReference type="EMBL" id="AMQN01005210">
    <property type="status" value="NOT_ANNOTATED_CDS"/>
    <property type="molecule type" value="Genomic_DNA"/>
</dbReference>
<dbReference type="AlphaFoldDB" id="R7VA75"/>
<keyword evidence="8" id="KW-0496">Mitochondrion</keyword>
<dbReference type="EnsemblMetazoa" id="CapteT167871">
    <property type="protein sequence ID" value="CapteP167871"/>
    <property type="gene ID" value="CapteG167871"/>
</dbReference>
<organism evidence="13">
    <name type="scientific">Capitella teleta</name>
    <name type="common">Polychaete worm</name>
    <dbReference type="NCBI Taxonomy" id="283909"/>
    <lineage>
        <taxon>Eukaryota</taxon>
        <taxon>Metazoa</taxon>
        <taxon>Spiralia</taxon>
        <taxon>Lophotrochozoa</taxon>
        <taxon>Annelida</taxon>
        <taxon>Polychaeta</taxon>
        <taxon>Sedentaria</taxon>
        <taxon>Scolecida</taxon>
        <taxon>Capitellidae</taxon>
        <taxon>Capitella</taxon>
    </lineage>
</organism>
<comment type="catalytic activity">
    <reaction evidence="9">
        <text>L-methionyl-tRNA(fMet) + (6R)-10-formyltetrahydrofolate = N-formyl-L-methionyl-tRNA(fMet) + (6S)-5,6,7,8-tetrahydrofolate + H(+)</text>
        <dbReference type="Rhea" id="RHEA:24380"/>
        <dbReference type="Rhea" id="RHEA-COMP:9952"/>
        <dbReference type="Rhea" id="RHEA-COMP:9953"/>
        <dbReference type="ChEBI" id="CHEBI:15378"/>
        <dbReference type="ChEBI" id="CHEBI:57453"/>
        <dbReference type="ChEBI" id="CHEBI:78530"/>
        <dbReference type="ChEBI" id="CHEBI:78844"/>
        <dbReference type="ChEBI" id="CHEBI:195366"/>
        <dbReference type="EC" id="2.1.2.9"/>
    </reaction>
    <physiologicalReaction direction="left-to-right" evidence="9">
        <dbReference type="Rhea" id="RHEA:24381"/>
    </physiologicalReaction>
</comment>
<dbReference type="CDD" id="cd08646">
    <property type="entry name" value="FMT_core_Met-tRNA-FMT_N"/>
    <property type="match status" value="1"/>
</dbReference>
<comment type="subcellular location">
    <subcellularLocation>
        <location evidence="1">Mitochondrion</location>
    </subcellularLocation>
</comment>
<evidence type="ECO:0000256" key="8">
    <source>
        <dbReference type="ARBA" id="ARBA00023128"/>
    </source>
</evidence>
<reference evidence="13 15" key="2">
    <citation type="journal article" date="2013" name="Nature">
        <title>Insights into bilaterian evolution from three spiralian genomes.</title>
        <authorList>
            <person name="Simakov O."/>
            <person name="Marletaz F."/>
            <person name="Cho S.J."/>
            <person name="Edsinger-Gonzales E."/>
            <person name="Havlak P."/>
            <person name="Hellsten U."/>
            <person name="Kuo D.H."/>
            <person name="Larsson T."/>
            <person name="Lv J."/>
            <person name="Arendt D."/>
            <person name="Savage R."/>
            <person name="Osoegawa K."/>
            <person name="de Jong P."/>
            <person name="Grimwood J."/>
            <person name="Chapman J.A."/>
            <person name="Shapiro H."/>
            <person name="Aerts A."/>
            <person name="Otillar R.P."/>
            <person name="Terry A.Y."/>
            <person name="Boore J.L."/>
            <person name="Grigoriev I.V."/>
            <person name="Lindberg D.R."/>
            <person name="Seaver E.C."/>
            <person name="Weisblat D.A."/>
            <person name="Putnam N.H."/>
            <person name="Rokhsar D.S."/>
        </authorList>
    </citation>
    <scope>NUCLEOTIDE SEQUENCE</scope>
    <source>
        <strain evidence="13 15">I ESC-2004</strain>
    </source>
</reference>
<dbReference type="Pfam" id="PF00551">
    <property type="entry name" value="Formyl_trans_N"/>
    <property type="match status" value="1"/>
</dbReference>
<dbReference type="InterPro" id="IPR002376">
    <property type="entry name" value="Formyl_transf_N"/>
</dbReference>
<feature type="domain" description="Formyl transferase N-terminal" evidence="11">
    <location>
        <begin position="95"/>
        <end position="197"/>
    </location>
</feature>
<comment type="function">
    <text evidence="10">Methionyl-tRNA formyltransferase that formylates methionyl-tRNA in mitochondria and is crucial for translation initiation.</text>
</comment>
<dbReference type="PANTHER" id="PTHR11138:SF5">
    <property type="entry name" value="METHIONYL-TRNA FORMYLTRANSFERASE, MITOCHONDRIAL"/>
    <property type="match status" value="1"/>
</dbReference>
<dbReference type="GO" id="GO:0004479">
    <property type="term" value="F:methionyl-tRNA formyltransferase activity"/>
    <property type="evidence" value="ECO:0007669"/>
    <property type="project" value="UniProtKB-EC"/>
</dbReference>
<dbReference type="InterPro" id="IPR041711">
    <property type="entry name" value="Met-tRNA-FMT_N"/>
</dbReference>
<dbReference type="OMA" id="GASPIHE"/>
<evidence type="ECO:0000313" key="13">
    <source>
        <dbReference type="EMBL" id="ELU13226.1"/>
    </source>
</evidence>
<dbReference type="EMBL" id="KB295394">
    <property type="protein sequence ID" value="ELU13226.1"/>
    <property type="molecule type" value="Genomic_DNA"/>
</dbReference>
<protein>
    <recommendedName>
        <fullName evidence="4">Methionyl-tRNA formyltransferase, mitochondrial</fullName>
        <ecNumber evidence="3">2.1.2.9</ecNumber>
    </recommendedName>
</protein>
<reference evidence="14" key="3">
    <citation type="submission" date="2015-06" db="UniProtKB">
        <authorList>
            <consortium name="EnsemblMetazoa"/>
        </authorList>
    </citation>
    <scope>IDENTIFICATION</scope>
</reference>
<evidence type="ECO:0000256" key="3">
    <source>
        <dbReference type="ARBA" id="ARBA00012261"/>
    </source>
</evidence>
<dbReference type="SUPFAM" id="SSF53328">
    <property type="entry name" value="Formyltransferase"/>
    <property type="match status" value="1"/>
</dbReference>
<proteinExistence type="inferred from homology"/>
<keyword evidence="5" id="KW-0808">Transferase</keyword>
<keyword evidence="7" id="KW-0809">Transit peptide</keyword>
<evidence type="ECO:0000256" key="6">
    <source>
        <dbReference type="ARBA" id="ARBA00022917"/>
    </source>
</evidence>
<comment type="similarity">
    <text evidence="2">Belongs to the Fmt family.</text>
</comment>
<evidence type="ECO:0000259" key="12">
    <source>
        <dbReference type="Pfam" id="PF02911"/>
    </source>
</evidence>
<dbReference type="InterPro" id="IPR011034">
    <property type="entry name" value="Formyl_transferase-like_C_sf"/>
</dbReference>
<gene>
    <name evidence="13" type="ORF">CAPTEDRAFT_167871</name>
</gene>
<evidence type="ECO:0000256" key="7">
    <source>
        <dbReference type="ARBA" id="ARBA00022946"/>
    </source>
</evidence>
<dbReference type="Pfam" id="PF02911">
    <property type="entry name" value="Formyl_trans_C"/>
    <property type="match status" value="1"/>
</dbReference>
<evidence type="ECO:0000313" key="15">
    <source>
        <dbReference type="Proteomes" id="UP000014760"/>
    </source>
</evidence>
<evidence type="ECO:0000313" key="14">
    <source>
        <dbReference type="EnsemblMetazoa" id="CapteP167871"/>
    </source>
</evidence>
<keyword evidence="6" id="KW-0648">Protein biosynthesis</keyword>
<dbReference type="HOGENOM" id="CLU_033347_0_0_1"/>